<evidence type="ECO:0000256" key="6">
    <source>
        <dbReference type="ARBA" id="ARBA00023239"/>
    </source>
</evidence>
<evidence type="ECO:0000313" key="11">
    <source>
        <dbReference type="Proteomes" id="UP000613740"/>
    </source>
</evidence>
<keyword evidence="3" id="KW-0547">Nucleotide-binding</keyword>
<evidence type="ECO:0000256" key="7">
    <source>
        <dbReference type="RuleBase" id="RU000405"/>
    </source>
</evidence>
<feature type="domain" description="Guanylate cyclase" evidence="9">
    <location>
        <begin position="917"/>
        <end position="1104"/>
    </location>
</feature>
<dbReference type="PROSITE" id="PS00452">
    <property type="entry name" value="GUANYLATE_CYCLASE_1"/>
    <property type="match status" value="1"/>
</dbReference>
<comment type="caution">
    <text evidence="10">The sequence shown here is derived from an EMBL/GenBank/DDBJ whole genome shotgun (WGS) entry which is preliminary data.</text>
</comment>
<dbReference type="Gene3D" id="3.30.70.1230">
    <property type="entry name" value="Nucleotide cyclase"/>
    <property type="match status" value="1"/>
</dbReference>
<keyword evidence="2" id="KW-0812">Transmembrane</keyword>
<dbReference type="PANTHER" id="PTHR11920">
    <property type="entry name" value="GUANYLYL CYCLASE"/>
    <property type="match status" value="1"/>
</dbReference>
<dbReference type="GO" id="GO:0035556">
    <property type="term" value="P:intracellular signal transduction"/>
    <property type="evidence" value="ECO:0007669"/>
    <property type="project" value="InterPro"/>
</dbReference>
<feature type="compositionally biased region" description="Gly residues" evidence="8">
    <location>
        <begin position="836"/>
        <end position="851"/>
    </location>
</feature>
<dbReference type="InterPro" id="IPR018297">
    <property type="entry name" value="A/G_cyclase_CS"/>
</dbReference>
<evidence type="ECO:0000259" key="9">
    <source>
        <dbReference type="PROSITE" id="PS50125"/>
    </source>
</evidence>
<dbReference type="GO" id="GO:0005886">
    <property type="term" value="C:plasma membrane"/>
    <property type="evidence" value="ECO:0007669"/>
    <property type="project" value="TreeGrafter"/>
</dbReference>
<evidence type="ECO:0000313" key="10">
    <source>
        <dbReference type="EMBL" id="KAG2432301.1"/>
    </source>
</evidence>
<feature type="compositionally biased region" description="Polar residues" evidence="8">
    <location>
        <begin position="657"/>
        <end position="668"/>
    </location>
</feature>
<feature type="region of interest" description="Disordered" evidence="8">
    <location>
        <begin position="644"/>
        <end position="696"/>
    </location>
</feature>
<dbReference type="PROSITE" id="PS50125">
    <property type="entry name" value="GUANYLATE_CYCLASE_2"/>
    <property type="match status" value="1"/>
</dbReference>
<dbReference type="GO" id="GO:0007168">
    <property type="term" value="P:receptor guanylyl cyclase signaling pathway"/>
    <property type="evidence" value="ECO:0007669"/>
    <property type="project" value="TreeGrafter"/>
</dbReference>
<feature type="region of interest" description="Disordered" evidence="8">
    <location>
        <begin position="744"/>
        <end position="804"/>
    </location>
</feature>
<evidence type="ECO:0000256" key="8">
    <source>
        <dbReference type="SAM" id="MobiDB-lite"/>
    </source>
</evidence>
<reference evidence="10" key="1">
    <citation type="journal article" date="2020" name="bioRxiv">
        <title>Comparative genomics of Chlamydomonas.</title>
        <authorList>
            <person name="Craig R.J."/>
            <person name="Hasan A.R."/>
            <person name="Ness R.W."/>
            <person name="Keightley P.D."/>
        </authorList>
    </citation>
    <scope>NUCLEOTIDE SEQUENCE</scope>
    <source>
        <strain evidence="10">CCAP 11/173</strain>
    </source>
</reference>
<keyword evidence="11" id="KW-1185">Reference proteome</keyword>
<gene>
    <name evidence="10" type="ORF">HYH02_013023</name>
</gene>
<evidence type="ECO:0000256" key="3">
    <source>
        <dbReference type="ARBA" id="ARBA00022741"/>
    </source>
</evidence>
<dbReference type="GO" id="GO:0000166">
    <property type="term" value="F:nucleotide binding"/>
    <property type="evidence" value="ECO:0007669"/>
    <property type="project" value="UniProtKB-KW"/>
</dbReference>
<dbReference type="Proteomes" id="UP000613740">
    <property type="component" value="Unassembled WGS sequence"/>
</dbReference>
<accession>A0A835SUY4</accession>
<proteinExistence type="inferred from homology"/>
<keyword evidence="5" id="KW-0472">Membrane</keyword>
<dbReference type="GO" id="GO:0004016">
    <property type="term" value="F:adenylate cyclase activity"/>
    <property type="evidence" value="ECO:0007669"/>
    <property type="project" value="TreeGrafter"/>
</dbReference>
<protein>
    <recommendedName>
        <fullName evidence="9">Guanylate cyclase domain-containing protein</fullName>
    </recommendedName>
</protein>
<dbReference type="PANTHER" id="PTHR11920:SF335">
    <property type="entry name" value="GUANYLATE CYCLASE"/>
    <property type="match status" value="1"/>
</dbReference>
<dbReference type="EMBL" id="JAEHOD010000068">
    <property type="protein sequence ID" value="KAG2432301.1"/>
    <property type="molecule type" value="Genomic_DNA"/>
</dbReference>
<comment type="subcellular location">
    <subcellularLocation>
        <location evidence="1">Membrane</location>
    </subcellularLocation>
</comment>
<feature type="region of interest" description="Disordered" evidence="8">
    <location>
        <begin position="514"/>
        <end position="543"/>
    </location>
</feature>
<dbReference type="SMART" id="SM00044">
    <property type="entry name" value="CYCc"/>
    <property type="match status" value="1"/>
</dbReference>
<dbReference type="InterPro" id="IPR029787">
    <property type="entry name" value="Nucleotide_cyclase"/>
</dbReference>
<dbReference type="InterPro" id="IPR001054">
    <property type="entry name" value="A/G_cyclase"/>
</dbReference>
<feature type="region of interest" description="Disordered" evidence="8">
    <location>
        <begin position="822"/>
        <end position="895"/>
    </location>
</feature>
<keyword evidence="6 7" id="KW-0456">Lyase</keyword>
<feature type="compositionally biased region" description="Polar residues" evidence="8">
    <location>
        <begin position="750"/>
        <end position="761"/>
    </location>
</feature>
<feature type="region of interest" description="Disordered" evidence="8">
    <location>
        <begin position="105"/>
        <end position="130"/>
    </location>
</feature>
<dbReference type="GO" id="GO:0004383">
    <property type="term" value="F:guanylate cyclase activity"/>
    <property type="evidence" value="ECO:0007669"/>
    <property type="project" value="TreeGrafter"/>
</dbReference>
<feature type="compositionally biased region" description="Low complexity" evidence="8">
    <location>
        <begin position="789"/>
        <end position="799"/>
    </location>
</feature>
<dbReference type="SUPFAM" id="SSF55073">
    <property type="entry name" value="Nucleotide cyclase"/>
    <property type="match status" value="1"/>
</dbReference>
<evidence type="ECO:0000256" key="5">
    <source>
        <dbReference type="ARBA" id="ARBA00023136"/>
    </source>
</evidence>
<dbReference type="AlphaFoldDB" id="A0A835SUY4"/>
<dbReference type="InterPro" id="IPR050401">
    <property type="entry name" value="Cyclic_nucleotide_synthase"/>
</dbReference>
<sequence length="1189" mass="123662">MRASNFAQRALENRLLELERGGLIGGEVLSDWPETANPPVAVLDLDILCLPRDVEARLGLGQGSRLVSDPPLPVTANGLSGKGSHGMHWSAPTAPAAYALAARDSQPAAGAGGGEQLPPSGADTSSVERLPGGSRAALRAVTLESVRRGAEAANATVTLAVVEDMGEGGALCLLGRWGRRVLYASPAYVRLVDAVSEEVAIRGMNAAIVANTAIRASLVGFLKLLMVGGDVSPALLRNVYYHPDRRAEMVFMWMFPVLIVEEADVQRCLDQGSALADAAARPPRLGFVSYTDKASSLAREVESGLREHMCLKYTPTPVTMVDGEGYVVMQNAASITNIGIQGSEGRTAGGFRLNYLQELFVSDPTANDDMRAVTSTGRTWSRRLRVSDSPLLRAWMQLGPAEERWHEVAISRFRDPAYRAPTTAYIVAETDVTATVRAQRQVSALQRQQQALLREILPQQVIDVLLCHSDRADDARSPLCHEGEDDQEGATHAANAAAFAAAAASRLQRVLRGHAGDRPQGSPAASVHGGTVPGPQAGVGIPGRRGTTALMRSRTEPAASMGLLGAGAVGADLGPDSGEPGWDVPQGLYPPCAASVESSSLGSSVVSHYVVNSLSASRASGNPRNLTVAAASLGADPAAAEAGSSQQLGRLRGCASVESTPVKPTSLRNIRKPPALGADSLPALSSEQAHGPGLDQLLRPAPVAEQLGPPQPGSAAVPAAAVGGRVHTGAGALAEWLRTSANLPQARPVTGTSGDCSQDSSARLAGDGGGRVHAAGPVPQDPQEEQQERAGACARAGEGLASDDGVEAGSCLQLLLVENDEEAGAEEEAQRRQAGRGWGLGLTAGSTGGSTGLLLGRRGGSCAPPVDGSPALGDSEADADGEGRPRRASGNGYSDCGGRRLSRRDVMALATWHEAVTVVFADVVGFTSMCQQLHPARVMAFLDDLYNAFDHLLDETGCYKVETIGDCYMVCSGLFGRPPSPRAGSNAWDLRTAATAGGSQPVAGGSKEAHAGAAGADMWAAVPPEHGSTQPPQLGGFDPDHASRALQFARRLVQVASSVRTPVGTPVQMRVGLHSGSVVSGVVGRRMPRFCLFGDTVNTASRMESTGAPGRIHVSEATRSLLPGERWEPRGTGIDIKGRGRMQTYWLWDAAARPAGAVLNLLPTLYSSRIIAAAAAAPTVEHSGVDSAH</sequence>
<dbReference type="CDD" id="cd07302">
    <property type="entry name" value="CHD"/>
    <property type="match status" value="1"/>
</dbReference>
<dbReference type="Pfam" id="PF00211">
    <property type="entry name" value="Guanylate_cyc"/>
    <property type="match status" value="2"/>
</dbReference>
<name>A0A835SUY4_9CHLO</name>
<dbReference type="GO" id="GO:0001653">
    <property type="term" value="F:peptide receptor activity"/>
    <property type="evidence" value="ECO:0007669"/>
    <property type="project" value="TreeGrafter"/>
</dbReference>
<evidence type="ECO:0000256" key="1">
    <source>
        <dbReference type="ARBA" id="ARBA00004370"/>
    </source>
</evidence>
<dbReference type="OrthoDB" id="548029at2759"/>
<evidence type="ECO:0000256" key="2">
    <source>
        <dbReference type="ARBA" id="ARBA00022692"/>
    </source>
</evidence>
<keyword evidence="4" id="KW-1133">Transmembrane helix</keyword>
<comment type="similarity">
    <text evidence="7">Belongs to the adenylyl cyclase class-4/guanylyl cyclase family.</text>
</comment>
<evidence type="ECO:0000256" key="4">
    <source>
        <dbReference type="ARBA" id="ARBA00022989"/>
    </source>
</evidence>
<organism evidence="10 11">
    <name type="scientific">Chlamydomonas schloesseri</name>
    <dbReference type="NCBI Taxonomy" id="2026947"/>
    <lineage>
        <taxon>Eukaryota</taxon>
        <taxon>Viridiplantae</taxon>
        <taxon>Chlorophyta</taxon>
        <taxon>core chlorophytes</taxon>
        <taxon>Chlorophyceae</taxon>
        <taxon>CS clade</taxon>
        <taxon>Chlamydomonadales</taxon>
        <taxon>Chlamydomonadaceae</taxon>
        <taxon>Chlamydomonas</taxon>
    </lineage>
</organism>